<accession>A0A0M2UQM3</accession>
<dbReference type="Pfam" id="PF20126">
    <property type="entry name" value="TumE"/>
    <property type="match status" value="1"/>
</dbReference>
<sequence>MKIRADIKNNTELYLREYMRIGDEKYSYHWQEKEGKLITRWDNAPHQKVKTFPHHKHLSDGTVVESYEITLEKVLKSIETKLGVKQ</sequence>
<keyword evidence="2" id="KW-1185">Reference proteome</keyword>
<proteinExistence type="predicted"/>
<reference evidence="1 2" key="1">
    <citation type="journal article" date="2013" name="BMC Microbiol.">
        <title>Identification of the type II cytochrome c maturation pathway in anammox bacteria by comparative genomics.</title>
        <authorList>
            <person name="Ferousi C."/>
            <person name="Speth D.R."/>
            <person name="Reimann J."/>
            <person name="Op den Camp H.J."/>
            <person name="Allen J.W."/>
            <person name="Keltjens J.T."/>
            <person name="Jetten M.S."/>
        </authorList>
    </citation>
    <scope>NUCLEOTIDE SEQUENCE [LARGE SCALE GENOMIC DNA]</scope>
    <source>
        <strain evidence="1">RU1</strain>
    </source>
</reference>
<name>A0A0M2UQM3_9BACT</name>
<dbReference type="InterPro" id="IPR045397">
    <property type="entry name" value="TumE-like"/>
</dbReference>
<evidence type="ECO:0000313" key="2">
    <source>
        <dbReference type="Proteomes" id="UP000034954"/>
    </source>
</evidence>
<dbReference type="EMBL" id="LAQJ01000273">
    <property type="protein sequence ID" value="KKO18398.1"/>
    <property type="molecule type" value="Genomic_DNA"/>
</dbReference>
<gene>
    <name evidence="1" type="ORF">BROFUL_02904</name>
</gene>
<dbReference type="Proteomes" id="UP000034954">
    <property type="component" value="Unassembled WGS sequence"/>
</dbReference>
<comment type="caution">
    <text evidence="1">The sequence shown here is derived from an EMBL/GenBank/DDBJ whole genome shotgun (WGS) entry which is preliminary data.</text>
</comment>
<dbReference type="AlphaFoldDB" id="A0A0M2UQM3"/>
<evidence type="ECO:0000313" key="1">
    <source>
        <dbReference type="EMBL" id="KKO18398.1"/>
    </source>
</evidence>
<protein>
    <submittedName>
        <fullName evidence="1">Uncharacterized protein</fullName>
    </submittedName>
</protein>
<organism evidence="1 2">
    <name type="scientific">Candidatus Brocadia fulgida</name>
    <dbReference type="NCBI Taxonomy" id="380242"/>
    <lineage>
        <taxon>Bacteria</taxon>
        <taxon>Pseudomonadati</taxon>
        <taxon>Planctomycetota</taxon>
        <taxon>Candidatus Brocadiia</taxon>
        <taxon>Candidatus Brocadiales</taxon>
        <taxon>Candidatus Brocadiaceae</taxon>
        <taxon>Candidatus Brocadia</taxon>
    </lineage>
</organism>